<protein>
    <submittedName>
        <fullName evidence="1">Uncharacterized protein</fullName>
    </submittedName>
</protein>
<sequence length="175" mass="18159">MRPLWLSVPAAAVVARDGPVRSVWMTSSDVPAEPSALDGERIALPECAPCGAVLSVHRLDVLLSIGRHAAERARLAGVARLRGEGPLLRVAIPPLGDPYPWLARHGDPVLVALVGLCVAAGQIGLRATVDPAVARAARALHPGVAPWLDHAPPPCPVPVAARRPAPTRPPLVLAG</sequence>
<name>A0A4R4AA70_MARGR</name>
<dbReference type="AlphaFoldDB" id="A0A4R4AA70"/>
<evidence type="ECO:0000313" key="1">
    <source>
        <dbReference type="EMBL" id="TCW35459.1"/>
    </source>
</evidence>
<dbReference type="EMBL" id="SMDC01000006">
    <property type="protein sequence ID" value="TCW35459.1"/>
    <property type="molecule type" value="Genomic_DNA"/>
</dbReference>
<accession>A0A4R4AA70</accession>
<proteinExistence type="predicted"/>
<gene>
    <name evidence="1" type="ORF">EDC29_10622</name>
</gene>
<comment type="caution">
    <text evidence="1">The sequence shown here is derived from an EMBL/GenBank/DDBJ whole genome shotgun (WGS) entry which is preliminary data.</text>
</comment>
<organism evidence="1 2">
    <name type="scientific">Marichromatium gracile</name>
    <name type="common">Chromatium gracile</name>
    <dbReference type="NCBI Taxonomy" id="1048"/>
    <lineage>
        <taxon>Bacteria</taxon>
        <taxon>Pseudomonadati</taxon>
        <taxon>Pseudomonadota</taxon>
        <taxon>Gammaproteobacteria</taxon>
        <taxon>Chromatiales</taxon>
        <taxon>Chromatiaceae</taxon>
        <taxon>Marichromatium</taxon>
    </lineage>
</organism>
<evidence type="ECO:0000313" key="2">
    <source>
        <dbReference type="Proteomes" id="UP000295247"/>
    </source>
</evidence>
<reference evidence="1 2" key="1">
    <citation type="submission" date="2019-03" db="EMBL/GenBank/DDBJ databases">
        <title>Genomic Encyclopedia of Type Strains, Phase IV (KMG-IV): sequencing the most valuable type-strain genomes for metagenomic binning, comparative biology and taxonomic classification.</title>
        <authorList>
            <person name="Goeker M."/>
        </authorList>
    </citation>
    <scope>NUCLEOTIDE SEQUENCE [LARGE SCALE GENOMIC DNA]</scope>
    <source>
        <strain evidence="1 2">DSM 203</strain>
    </source>
</reference>
<dbReference type="Proteomes" id="UP000295247">
    <property type="component" value="Unassembled WGS sequence"/>
</dbReference>